<reference evidence="3 4" key="1">
    <citation type="submission" date="2018-02" db="EMBL/GenBank/DDBJ databases">
        <title>The genomes of Aspergillus section Nigri reveals drivers in fungal speciation.</title>
        <authorList>
            <consortium name="DOE Joint Genome Institute"/>
            <person name="Vesth T.C."/>
            <person name="Nybo J."/>
            <person name="Theobald S."/>
            <person name="Brandl J."/>
            <person name="Frisvad J.C."/>
            <person name="Nielsen K.F."/>
            <person name="Lyhne E.K."/>
            <person name="Kogle M.E."/>
            <person name="Kuo A."/>
            <person name="Riley R."/>
            <person name="Clum A."/>
            <person name="Nolan M."/>
            <person name="Lipzen A."/>
            <person name="Salamov A."/>
            <person name="Henrissat B."/>
            <person name="Wiebenga A."/>
            <person name="De vries R.P."/>
            <person name="Grigoriev I.V."/>
            <person name="Mortensen U.H."/>
            <person name="Andersen M.R."/>
            <person name="Baker S.E."/>
        </authorList>
    </citation>
    <scope>NUCLEOTIDE SEQUENCE [LARGE SCALE GENOMIC DNA]</scope>
    <source>
        <strain evidence="3 4">CBS 707.79</strain>
    </source>
</reference>
<keyword evidence="4" id="KW-1185">Reference proteome</keyword>
<accession>A0A319DLP1</accession>
<organism evidence="3 4">
    <name type="scientific">Aspergillus ellipticus CBS 707.79</name>
    <dbReference type="NCBI Taxonomy" id="1448320"/>
    <lineage>
        <taxon>Eukaryota</taxon>
        <taxon>Fungi</taxon>
        <taxon>Dikarya</taxon>
        <taxon>Ascomycota</taxon>
        <taxon>Pezizomycotina</taxon>
        <taxon>Eurotiomycetes</taxon>
        <taxon>Eurotiomycetidae</taxon>
        <taxon>Eurotiales</taxon>
        <taxon>Aspergillaceae</taxon>
        <taxon>Aspergillus</taxon>
        <taxon>Aspergillus subgen. Circumdati</taxon>
    </lineage>
</organism>
<feature type="region of interest" description="Disordered" evidence="1">
    <location>
        <begin position="1"/>
        <end position="36"/>
    </location>
</feature>
<name>A0A319DLP1_9EURO</name>
<dbReference type="Proteomes" id="UP000247810">
    <property type="component" value="Unassembled WGS sequence"/>
</dbReference>
<feature type="transmembrane region" description="Helical" evidence="2">
    <location>
        <begin position="125"/>
        <end position="147"/>
    </location>
</feature>
<evidence type="ECO:0000256" key="1">
    <source>
        <dbReference type="SAM" id="MobiDB-lite"/>
    </source>
</evidence>
<protein>
    <submittedName>
        <fullName evidence="3">Uncharacterized protein</fullName>
    </submittedName>
</protein>
<feature type="compositionally biased region" description="Basic residues" evidence="1">
    <location>
        <begin position="1"/>
        <end position="11"/>
    </location>
</feature>
<evidence type="ECO:0000313" key="4">
    <source>
        <dbReference type="Proteomes" id="UP000247810"/>
    </source>
</evidence>
<gene>
    <name evidence="3" type="ORF">BO71DRAFT_214636</name>
</gene>
<keyword evidence="2" id="KW-0472">Membrane</keyword>
<dbReference type="OrthoDB" id="10635251at2759"/>
<dbReference type="EMBL" id="KZ825861">
    <property type="protein sequence ID" value="PYH95007.1"/>
    <property type="molecule type" value="Genomic_DNA"/>
</dbReference>
<proteinExistence type="predicted"/>
<evidence type="ECO:0000313" key="3">
    <source>
        <dbReference type="EMBL" id="PYH95007.1"/>
    </source>
</evidence>
<keyword evidence="2" id="KW-0812">Transmembrane</keyword>
<evidence type="ECO:0000256" key="2">
    <source>
        <dbReference type="SAM" id="Phobius"/>
    </source>
</evidence>
<dbReference type="AlphaFoldDB" id="A0A319DLP1"/>
<sequence length="180" mass="19703">MSRANKVRQAVKGKPSDAMQPPLNSGHQRPSVQLQSSDEQGIHFHYGGPRLEYHGAQGRRGETASALGKGLLQTSIWHCRRGCAGVEQISASPTSPIASMLHHLHRGRSGLRGGKKTLRCKKLSVELIMLLSVCLHFCPSLTFPVSVSIGDSLRPDSSLRLFFFLSSFHPFVSPPSIFHP</sequence>
<dbReference type="VEuPathDB" id="FungiDB:BO71DRAFT_214636"/>
<keyword evidence="2" id="KW-1133">Transmembrane helix</keyword>
<feature type="compositionally biased region" description="Polar residues" evidence="1">
    <location>
        <begin position="22"/>
        <end position="36"/>
    </location>
</feature>